<protein>
    <submittedName>
        <fullName evidence="3">Uncharacterized protein</fullName>
    </submittedName>
</protein>
<evidence type="ECO:0000313" key="4">
    <source>
        <dbReference type="Proteomes" id="UP000579945"/>
    </source>
</evidence>
<dbReference type="Proteomes" id="UP000579945">
    <property type="component" value="Unassembled WGS sequence"/>
</dbReference>
<keyword evidence="2" id="KW-0732">Signal</keyword>
<reference evidence="3 4" key="1">
    <citation type="submission" date="2020-08" db="EMBL/GenBank/DDBJ databases">
        <title>Sequencing the genomes of 1000 actinobacteria strains.</title>
        <authorList>
            <person name="Klenk H.-P."/>
        </authorList>
    </citation>
    <scope>NUCLEOTIDE SEQUENCE [LARGE SCALE GENOMIC DNA]</scope>
    <source>
        <strain evidence="3 4">DSM 44320</strain>
    </source>
</reference>
<feature type="compositionally biased region" description="Low complexity" evidence="1">
    <location>
        <begin position="34"/>
        <end position="71"/>
    </location>
</feature>
<dbReference type="PRINTS" id="PR01217">
    <property type="entry name" value="PRICHEXTENSN"/>
</dbReference>
<keyword evidence="4" id="KW-1185">Reference proteome</keyword>
<dbReference type="AlphaFoldDB" id="A0A7W5VCP8"/>
<gene>
    <name evidence="3" type="ORF">FHR33_008291</name>
</gene>
<organism evidence="3 4">
    <name type="scientific">Nonomuraea dietziae</name>
    <dbReference type="NCBI Taxonomy" id="65515"/>
    <lineage>
        <taxon>Bacteria</taxon>
        <taxon>Bacillati</taxon>
        <taxon>Actinomycetota</taxon>
        <taxon>Actinomycetes</taxon>
        <taxon>Streptosporangiales</taxon>
        <taxon>Streptosporangiaceae</taxon>
        <taxon>Nonomuraea</taxon>
    </lineage>
</organism>
<comment type="caution">
    <text evidence="3">The sequence shown here is derived from an EMBL/GenBank/DDBJ whole genome shotgun (WGS) entry which is preliminary data.</text>
</comment>
<proteinExistence type="predicted"/>
<feature type="region of interest" description="Disordered" evidence="1">
    <location>
        <begin position="22"/>
        <end position="149"/>
    </location>
</feature>
<evidence type="ECO:0000256" key="1">
    <source>
        <dbReference type="SAM" id="MobiDB-lite"/>
    </source>
</evidence>
<dbReference type="PROSITE" id="PS51257">
    <property type="entry name" value="PROKAR_LIPOPROTEIN"/>
    <property type="match status" value="1"/>
</dbReference>
<name>A0A7W5VCP8_9ACTN</name>
<accession>A0A7W5VCP8</accession>
<dbReference type="RefSeq" id="WP_183659411.1">
    <property type="nucleotide sequence ID" value="NZ_BAAAXX010000133.1"/>
</dbReference>
<evidence type="ECO:0000313" key="3">
    <source>
        <dbReference type="EMBL" id="MBB3732431.1"/>
    </source>
</evidence>
<dbReference type="EMBL" id="JACIBV010000001">
    <property type="protein sequence ID" value="MBB3732431.1"/>
    <property type="molecule type" value="Genomic_DNA"/>
</dbReference>
<dbReference type="GeneID" id="95394472"/>
<sequence length="149" mass="15112">MPRLIGAAALLVAVALTASCGPAGSTASTGATLSPTSAPFGTASPSPTSTALTSTVSPTPTPTPTVSTPAVRKPRLPRVKPPQRPEPKPTATKRRPPPAPARTRRPPAPARIVHPGSFCSPPGAVGRTRSGTRMVCGSRGGDRARWRSG</sequence>
<feature type="signal peptide" evidence="2">
    <location>
        <begin position="1"/>
        <end position="23"/>
    </location>
</feature>
<feature type="chain" id="PRO_5038519115" evidence="2">
    <location>
        <begin position="24"/>
        <end position="149"/>
    </location>
</feature>
<feature type="compositionally biased region" description="Basic and acidic residues" evidence="1">
    <location>
        <begin position="140"/>
        <end position="149"/>
    </location>
</feature>
<evidence type="ECO:0000256" key="2">
    <source>
        <dbReference type="SAM" id="SignalP"/>
    </source>
</evidence>